<protein>
    <submittedName>
        <fullName evidence="1">Uncharacterized protein</fullName>
    </submittedName>
</protein>
<evidence type="ECO:0000313" key="1">
    <source>
        <dbReference type="EMBL" id="KAK7344684.1"/>
    </source>
</evidence>
<gene>
    <name evidence="1" type="ORF">VNO77_14599</name>
</gene>
<name>A0AAN9LYZ5_CANGL</name>
<comment type="caution">
    <text evidence="1">The sequence shown here is derived from an EMBL/GenBank/DDBJ whole genome shotgun (WGS) entry which is preliminary data.</text>
</comment>
<reference evidence="1 2" key="1">
    <citation type="submission" date="2024-01" db="EMBL/GenBank/DDBJ databases">
        <title>The genomes of 5 underutilized Papilionoideae crops provide insights into root nodulation and disease resistanc.</title>
        <authorList>
            <person name="Jiang F."/>
        </authorList>
    </citation>
    <scope>NUCLEOTIDE SEQUENCE [LARGE SCALE GENOMIC DNA]</scope>
    <source>
        <strain evidence="1">LVBAO_FW01</strain>
        <tissue evidence="1">Leaves</tissue>
    </source>
</reference>
<keyword evidence="2" id="KW-1185">Reference proteome</keyword>
<dbReference type="Proteomes" id="UP001367508">
    <property type="component" value="Unassembled WGS sequence"/>
</dbReference>
<proteinExistence type="predicted"/>
<dbReference type="AlphaFoldDB" id="A0AAN9LYZ5"/>
<dbReference type="EMBL" id="JAYMYQ010000003">
    <property type="protein sequence ID" value="KAK7344684.1"/>
    <property type="molecule type" value="Genomic_DNA"/>
</dbReference>
<sequence>MAPRFPCYLRCIDWGCMASTPPLVYGILGEGGKSLTSHGAAESVAKRYWGEGELEQISRLWLPKGHLLPGRFQPAWHYLMLGPKQKRICLRG</sequence>
<accession>A0AAN9LYZ5</accession>
<organism evidence="1 2">
    <name type="scientific">Canavalia gladiata</name>
    <name type="common">Sword bean</name>
    <name type="synonym">Dolichos gladiatus</name>
    <dbReference type="NCBI Taxonomy" id="3824"/>
    <lineage>
        <taxon>Eukaryota</taxon>
        <taxon>Viridiplantae</taxon>
        <taxon>Streptophyta</taxon>
        <taxon>Embryophyta</taxon>
        <taxon>Tracheophyta</taxon>
        <taxon>Spermatophyta</taxon>
        <taxon>Magnoliopsida</taxon>
        <taxon>eudicotyledons</taxon>
        <taxon>Gunneridae</taxon>
        <taxon>Pentapetalae</taxon>
        <taxon>rosids</taxon>
        <taxon>fabids</taxon>
        <taxon>Fabales</taxon>
        <taxon>Fabaceae</taxon>
        <taxon>Papilionoideae</taxon>
        <taxon>50 kb inversion clade</taxon>
        <taxon>NPAAA clade</taxon>
        <taxon>indigoferoid/millettioid clade</taxon>
        <taxon>Phaseoleae</taxon>
        <taxon>Canavalia</taxon>
    </lineage>
</organism>
<evidence type="ECO:0000313" key="2">
    <source>
        <dbReference type="Proteomes" id="UP001367508"/>
    </source>
</evidence>